<name>A0ABQ2Q964_9GAMM</name>
<keyword evidence="2" id="KW-1185">Reference proteome</keyword>
<dbReference type="RefSeq" id="WP_188920584.1">
    <property type="nucleotide sequence ID" value="NZ_BMQV01000023.1"/>
</dbReference>
<protein>
    <submittedName>
        <fullName evidence="1">Uncharacterized protein</fullName>
    </submittedName>
</protein>
<evidence type="ECO:0000313" key="2">
    <source>
        <dbReference type="Proteomes" id="UP000654367"/>
    </source>
</evidence>
<dbReference type="EMBL" id="BMQV01000023">
    <property type="protein sequence ID" value="GGP56701.1"/>
    <property type="molecule type" value="Genomic_DNA"/>
</dbReference>
<evidence type="ECO:0000313" key="1">
    <source>
        <dbReference type="EMBL" id="GGP56701.1"/>
    </source>
</evidence>
<proteinExistence type="predicted"/>
<sequence length="105" mass="12010">MEKINKFIVLAILWSVSFMSFALDSSEEKAFDVAKQYVLNELKWNCGEFIIELEDFILGEINTNTIILRAKHKDDDHTATPGAGKSIQIHVDKYSMEIIKVLGYQ</sequence>
<comment type="caution">
    <text evidence="1">The sequence shown here is derived from an EMBL/GenBank/DDBJ whole genome shotgun (WGS) entry which is preliminary data.</text>
</comment>
<reference evidence="2" key="1">
    <citation type="journal article" date="2019" name="Int. J. Syst. Evol. Microbiol.">
        <title>The Global Catalogue of Microorganisms (GCM) 10K type strain sequencing project: providing services to taxonomists for standard genome sequencing and annotation.</title>
        <authorList>
            <consortium name="The Broad Institute Genomics Platform"/>
            <consortium name="The Broad Institute Genome Sequencing Center for Infectious Disease"/>
            <person name="Wu L."/>
            <person name="Ma J."/>
        </authorList>
    </citation>
    <scope>NUCLEOTIDE SEQUENCE [LARGE SCALE GENOMIC DNA]</scope>
    <source>
        <strain evidence="2">JCM 32304</strain>
    </source>
</reference>
<accession>A0ABQ2Q964</accession>
<dbReference type="Proteomes" id="UP000654367">
    <property type="component" value="Unassembled WGS sequence"/>
</dbReference>
<gene>
    <name evidence="1" type="ORF">GCM10009409_23550</name>
</gene>
<organism evidence="1 2">
    <name type="scientific">Shewanella saliphila</name>
    <dbReference type="NCBI Taxonomy" id="2282698"/>
    <lineage>
        <taxon>Bacteria</taxon>
        <taxon>Pseudomonadati</taxon>
        <taxon>Pseudomonadota</taxon>
        <taxon>Gammaproteobacteria</taxon>
        <taxon>Alteromonadales</taxon>
        <taxon>Shewanellaceae</taxon>
        <taxon>Shewanella</taxon>
    </lineage>
</organism>